<evidence type="ECO:0000256" key="1">
    <source>
        <dbReference type="SAM" id="Coils"/>
    </source>
</evidence>
<dbReference type="InterPro" id="IPR002477">
    <property type="entry name" value="Peptidoglycan-bd-like"/>
</dbReference>
<evidence type="ECO:0000313" key="3">
    <source>
        <dbReference type="EMBL" id="KKW20391.1"/>
    </source>
</evidence>
<evidence type="ECO:0000259" key="2">
    <source>
        <dbReference type="Pfam" id="PF01471"/>
    </source>
</evidence>
<gene>
    <name evidence="3" type="ORF">UY61_C0035G0009</name>
</gene>
<name>A0A0G1WNM0_9BACT</name>
<dbReference type="InterPro" id="IPR036366">
    <property type="entry name" value="PGBDSf"/>
</dbReference>
<dbReference type="SUPFAM" id="SSF47090">
    <property type="entry name" value="PGBD-like"/>
    <property type="match status" value="1"/>
</dbReference>
<dbReference type="Proteomes" id="UP000034201">
    <property type="component" value="Unassembled WGS sequence"/>
</dbReference>
<reference evidence="3 4" key="1">
    <citation type="journal article" date="2015" name="Nature">
        <title>rRNA introns, odd ribosomes, and small enigmatic genomes across a large radiation of phyla.</title>
        <authorList>
            <person name="Brown C.T."/>
            <person name="Hug L.A."/>
            <person name="Thomas B.C."/>
            <person name="Sharon I."/>
            <person name="Castelle C.J."/>
            <person name="Singh A."/>
            <person name="Wilkins M.J."/>
            <person name="Williams K.H."/>
            <person name="Banfield J.F."/>
        </authorList>
    </citation>
    <scope>NUCLEOTIDE SEQUENCE [LARGE SCALE GENOMIC DNA]</scope>
</reference>
<protein>
    <recommendedName>
        <fullName evidence="2">Peptidoglycan binding-like domain-containing protein</fullName>
    </recommendedName>
</protein>
<dbReference type="Pfam" id="PF01471">
    <property type="entry name" value="PG_binding_1"/>
    <property type="match status" value="1"/>
</dbReference>
<dbReference type="Gene3D" id="1.10.101.10">
    <property type="entry name" value="PGBD-like superfamily/PGBD"/>
    <property type="match status" value="1"/>
</dbReference>
<dbReference type="AlphaFoldDB" id="A0A0G1WNM0"/>
<dbReference type="InterPro" id="IPR036365">
    <property type="entry name" value="PGBD-like_sf"/>
</dbReference>
<keyword evidence="1" id="KW-0175">Coiled coil</keyword>
<accession>A0A0G1WNM0</accession>
<dbReference type="EMBL" id="LCQQ01000035">
    <property type="protein sequence ID" value="KKW20391.1"/>
    <property type="molecule type" value="Genomic_DNA"/>
</dbReference>
<organism evidence="3 4">
    <name type="scientific">Candidatus Adlerbacteria bacterium GW2011_GWC1_50_9</name>
    <dbReference type="NCBI Taxonomy" id="1618608"/>
    <lineage>
        <taxon>Bacteria</taxon>
        <taxon>Candidatus Adleribacteriota</taxon>
    </lineage>
</organism>
<sequence length="285" mass="30635">MLLGLLVPAGALAQSIIDSGSADPFPGILKAGDSGNAVKELQLILKIDPAIYPEGITSGYYGSLTAAAVKRLQRRYRLAETGVFDEATQEVVIPTKTRVDISVLTPNGNESWDKSDTHDVTWEVTIGPVVFDGRSLIPQTSSGDSTRAVAPFFPYASIDLLKDSDARFRYHVGSANLYDARYTWKIPADVPPANDYRIQIGVGGNVPCLYRAESEGKRGISFPCPAGLPFYSESDASDAPFKITGNAPPPVEVVAKLKIELAKIEAAINALANQIRTLRALIESL</sequence>
<feature type="domain" description="Peptidoglycan binding-like" evidence="2">
    <location>
        <begin position="34"/>
        <end position="90"/>
    </location>
</feature>
<evidence type="ECO:0000313" key="4">
    <source>
        <dbReference type="Proteomes" id="UP000034201"/>
    </source>
</evidence>
<comment type="caution">
    <text evidence="3">The sequence shown here is derived from an EMBL/GenBank/DDBJ whole genome shotgun (WGS) entry which is preliminary data.</text>
</comment>
<proteinExistence type="predicted"/>
<feature type="coiled-coil region" evidence="1">
    <location>
        <begin position="254"/>
        <end position="281"/>
    </location>
</feature>